<evidence type="ECO:0000313" key="17">
    <source>
        <dbReference type="EMBL" id="BAO42154.1"/>
    </source>
</evidence>
<dbReference type="PANTHER" id="PTHR28113:SF1">
    <property type="entry name" value="DASH COMPLEX SUBUNIT DAM1"/>
    <property type="match status" value="1"/>
</dbReference>
<feature type="compositionally biased region" description="Polar residues" evidence="16">
    <location>
        <begin position="251"/>
        <end position="260"/>
    </location>
</feature>
<dbReference type="Pfam" id="PF08653">
    <property type="entry name" value="DASH_Dam1"/>
    <property type="match status" value="1"/>
</dbReference>
<feature type="compositionally biased region" description="Low complexity" evidence="16">
    <location>
        <begin position="159"/>
        <end position="174"/>
    </location>
</feature>
<evidence type="ECO:0000256" key="9">
    <source>
        <dbReference type="ARBA" id="ARBA00022829"/>
    </source>
</evidence>
<evidence type="ECO:0000256" key="4">
    <source>
        <dbReference type="ARBA" id="ARBA00010073"/>
    </source>
</evidence>
<keyword evidence="12" id="KW-0539">Nucleus</keyword>
<keyword evidence="13" id="KW-0137">Centromere</keyword>
<evidence type="ECO:0000256" key="10">
    <source>
        <dbReference type="ARBA" id="ARBA00022838"/>
    </source>
</evidence>
<feature type="compositionally biased region" description="Acidic residues" evidence="16">
    <location>
        <begin position="192"/>
        <end position="202"/>
    </location>
</feature>
<sequence>MSHRPNTPQRDRPTEYRLSLSSNPSSRRSSLGTSQRDQQASNQTMIDKYVFPQLRELSDSIVTLDSNMTHMNFIHESITDLNESLSALLYGLMCNSWCVDFPKISHDTAHELKLVQKLEELKQEKLRLLAKLKPESVSSKSAVPSSIQSISKRGSQLPTSSLNTNRNTNTMMLKNNEDGRPTNQKGAHDENDNNNDDDDDDNTAASFVSNPTTFRSQIPNPTSTTSSSVPHRPMFNEKPNQTSSRIRRQSILHQIRNSTGPSINNAASTNPNSNTQRKRSLAVSAKRIPSQAGPSASAIISTNNNTKSNTENNQKNGISISGPGNRFRTPRPRQRTYQSKDLSSRPPFR</sequence>
<keyword evidence="11" id="KW-0206">Cytoskeleton</keyword>
<evidence type="ECO:0000256" key="13">
    <source>
        <dbReference type="ARBA" id="ARBA00023328"/>
    </source>
</evidence>
<evidence type="ECO:0000256" key="14">
    <source>
        <dbReference type="ARBA" id="ARBA00030453"/>
    </source>
</evidence>
<feature type="region of interest" description="Disordered" evidence="16">
    <location>
        <begin position="134"/>
        <end position="349"/>
    </location>
</feature>
<evidence type="ECO:0000256" key="6">
    <source>
        <dbReference type="ARBA" id="ARBA00022454"/>
    </source>
</evidence>
<feature type="compositionally biased region" description="Low complexity" evidence="16">
    <location>
        <begin position="17"/>
        <end position="31"/>
    </location>
</feature>
<evidence type="ECO:0000256" key="8">
    <source>
        <dbReference type="ARBA" id="ARBA00022701"/>
    </source>
</evidence>
<evidence type="ECO:0000313" key="18">
    <source>
        <dbReference type="Proteomes" id="UP000065495"/>
    </source>
</evidence>
<dbReference type="KEGG" id="kmx:KLMA_70306"/>
<comment type="subcellular location">
    <subcellularLocation>
        <location evidence="3">Chromosome</location>
        <location evidence="3">Centromere</location>
        <location evidence="3">Kinetochore</location>
    </subcellularLocation>
    <subcellularLocation>
        <location evidence="2">Cytoplasm</location>
        <location evidence="2">Cytoskeleton</location>
        <location evidence="2">Spindle</location>
    </subcellularLocation>
    <subcellularLocation>
        <location evidence="1">Nucleus</location>
    </subcellularLocation>
</comment>
<evidence type="ECO:0000256" key="1">
    <source>
        <dbReference type="ARBA" id="ARBA00004123"/>
    </source>
</evidence>
<keyword evidence="8" id="KW-0493">Microtubule</keyword>
<dbReference type="EMBL" id="AP012219">
    <property type="protein sequence ID" value="BAO42154.1"/>
    <property type="molecule type" value="Genomic_DNA"/>
</dbReference>
<keyword evidence="6" id="KW-0158">Chromosome</keyword>
<dbReference type="VEuPathDB" id="FungiDB:KLMA_70306"/>
<dbReference type="PANTHER" id="PTHR28113">
    <property type="entry name" value="DASH COMPLEX SUBUNIT DAM1"/>
    <property type="match status" value="1"/>
</dbReference>
<evidence type="ECO:0000256" key="11">
    <source>
        <dbReference type="ARBA" id="ARBA00023212"/>
    </source>
</evidence>
<dbReference type="AlphaFoldDB" id="W0TJ17"/>
<comment type="similarity">
    <text evidence="4">Belongs to the DASH complex DAM1 family.</text>
</comment>
<feature type="compositionally biased region" description="Polar residues" evidence="16">
    <location>
        <begin position="32"/>
        <end position="43"/>
    </location>
</feature>
<feature type="compositionally biased region" description="Polar residues" evidence="16">
    <location>
        <begin position="203"/>
        <end position="221"/>
    </location>
</feature>
<evidence type="ECO:0000256" key="15">
    <source>
        <dbReference type="ARBA" id="ARBA00047036"/>
    </source>
</evidence>
<dbReference type="GO" id="GO:0042729">
    <property type="term" value="C:DASH complex"/>
    <property type="evidence" value="ECO:0007669"/>
    <property type="project" value="InterPro"/>
</dbReference>
<name>W0TJ17_KLUMD</name>
<accession>W0TJ17</accession>
<evidence type="ECO:0000256" key="3">
    <source>
        <dbReference type="ARBA" id="ARBA00004629"/>
    </source>
</evidence>
<dbReference type="RefSeq" id="XP_022677914.1">
    <property type="nucleotide sequence ID" value="XM_022821565.1"/>
</dbReference>
<evidence type="ECO:0000256" key="12">
    <source>
        <dbReference type="ARBA" id="ARBA00023242"/>
    </source>
</evidence>
<feature type="compositionally biased region" description="Low complexity" evidence="16">
    <location>
        <begin position="261"/>
        <end position="275"/>
    </location>
</feature>
<protein>
    <recommendedName>
        <fullName evidence="5">DASH complex subunit DAM1</fullName>
    </recommendedName>
    <alternativeName>
        <fullName evidence="14">Outer kinetochore protein DAM1</fullName>
    </alternativeName>
</protein>
<evidence type="ECO:0000256" key="2">
    <source>
        <dbReference type="ARBA" id="ARBA00004186"/>
    </source>
</evidence>
<proteinExistence type="inferred from homology"/>
<gene>
    <name evidence="17" type="primary">DAM1</name>
    <name evidence="17" type="ORF">KLMA_70306</name>
</gene>
<feature type="region of interest" description="Disordered" evidence="16">
    <location>
        <begin position="1"/>
        <end position="43"/>
    </location>
</feature>
<dbReference type="GeneID" id="34718058"/>
<keyword evidence="7" id="KW-0963">Cytoplasm</keyword>
<evidence type="ECO:0000256" key="16">
    <source>
        <dbReference type="SAM" id="MobiDB-lite"/>
    </source>
</evidence>
<dbReference type="GO" id="GO:1990758">
    <property type="term" value="P:mitotic sister chromatid biorientation"/>
    <property type="evidence" value="ECO:0007669"/>
    <property type="project" value="TreeGrafter"/>
</dbReference>
<feature type="compositionally biased region" description="Low complexity" evidence="16">
    <location>
        <begin position="136"/>
        <end position="152"/>
    </location>
</feature>
<dbReference type="GO" id="GO:0044732">
    <property type="term" value="C:mitotic spindle pole body"/>
    <property type="evidence" value="ECO:0007669"/>
    <property type="project" value="TreeGrafter"/>
</dbReference>
<keyword evidence="10" id="KW-0995">Kinetochore</keyword>
<dbReference type="OrthoDB" id="5586015at2759"/>
<feature type="compositionally biased region" description="Basic and acidic residues" evidence="16">
    <location>
        <begin position="175"/>
        <end position="191"/>
    </location>
</feature>
<dbReference type="InterPro" id="IPR013962">
    <property type="entry name" value="DASH_Dam1"/>
</dbReference>
<comment type="subunit">
    <text evidence="15">Component of the DASH complex consisting of ASK1, DAD1, DAD2, DAD3, DAD4, DAM1, DUO1, HSK3, SPC19 and SPC34, with a stoichiometry of one copy of each subunit per complex. Multiple DASH complexes oligomerize to form a ring that encircles spindle microtubules and organizes the rod-like NDC80 complexes of the outer kinetochore. DASH complex oligomerization strengthens microtubule attachments. Within the complex, DAM1 and DUO1 may form the microtubule connections. On cytoplasmic microtubules, DASH complexes appear to form patches instead of rings. Interacts with the outer kinetochore component NDC80; the interaction is direct.</text>
</comment>
<reference evidence="17 18" key="1">
    <citation type="journal article" date="2015" name="Biotechnol. Biofuels">
        <title>Genetic basis of the highly efficient yeast Kluyveromyces marxianus: complete genome sequence and transcriptome analyses.</title>
        <authorList>
            <person name="Lertwattanasakul N."/>
            <person name="Kosaka T."/>
            <person name="Hosoyama A."/>
            <person name="Suzuki Y."/>
            <person name="Rodrussamee N."/>
            <person name="Matsutani M."/>
            <person name="Murata M."/>
            <person name="Fujimoto N."/>
            <person name="Suprayogi"/>
            <person name="Tsuchikane K."/>
            <person name="Limtong S."/>
            <person name="Fujita N."/>
            <person name="Yamada M."/>
        </authorList>
    </citation>
    <scope>NUCLEOTIDE SEQUENCE [LARGE SCALE GENOMIC DNA]</scope>
    <source>
        <strain evidence="18">DMKU3-1042 / BCC 29191 / NBRC 104275</strain>
    </source>
</reference>
<evidence type="ECO:0000256" key="7">
    <source>
        <dbReference type="ARBA" id="ARBA00022490"/>
    </source>
</evidence>
<evidence type="ECO:0000256" key="5">
    <source>
        <dbReference type="ARBA" id="ARBA00020497"/>
    </source>
</evidence>
<dbReference type="GO" id="GO:1990537">
    <property type="term" value="C:mitotic spindle polar microtubule"/>
    <property type="evidence" value="ECO:0007669"/>
    <property type="project" value="TreeGrafter"/>
</dbReference>
<organism evidence="17 18">
    <name type="scientific">Kluyveromyces marxianus (strain DMKU3-1042 / BCC 29191 / NBRC 104275)</name>
    <name type="common">Yeast</name>
    <name type="synonym">Candida kefyr</name>
    <dbReference type="NCBI Taxonomy" id="1003335"/>
    <lineage>
        <taxon>Eukaryota</taxon>
        <taxon>Fungi</taxon>
        <taxon>Dikarya</taxon>
        <taxon>Ascomycota</taxon>
        <taxon>Saccharomycotina</taxon>
        <taxon>Saccharomycetes</taxon>
        <taxon>Saccharomycetales</taxon>
        <taxon>Saccharomycetaceae</taxon>
        <taxon>Kluyveromyces</taxon>
    </lineage>
</organism>
<keyword evidence="9" id="KW-0159">Chromosome partition</keyword>
<dbReference type="Proteomes" id="UP000065495">
    <property type="component" value="Chromosome 7"/>
</dbReference>
<feature type="compositionally biased region" description="Low complexity" evidence="16">
    <location>
        <begin position="301"/>
        <end position="316"/>
    </location>
</feature>